<accession>A0ABM1QXJ0</accession>
<evidence type="ECO:0000313" key="2">
    <source>
        <dbReference type="RefSeq" id="XP_019091477.1"/>
    </source>
</evidence>
<sequence>MLSHFLYLSIVGSRTTSPLCSWKEQDMFSDNDCSNLLSSSYFHFVSTMISGEIFPYSALSFCRLSKASSTFLVRPFPLQLGADTLVLFGLRSKNFLTVVKELLKTLNWELFPPIYLWSLSLERRPHYMKNELWPTLHPALSPARSLSIYVSLGLKGCHRPRSNRWPMPLLKLILDLVSSSPVEQPYRMSTLLTKSDLGSAIKLVLTRLIRSHPSHRSNIWCQLVNPRASTLDTPSWRKPINILMLPSLDFSTFVREQKLRRHGSVPDCLRKFQTDSFWWASTANYLEWDNDGLVKRTYPKLNSICQFVITSSLNERSFIKSSF</sequence>
<dbReference type="RefSeq" id="XP_019091477.1">
    <property type="nucleotide sequence ID" value="XM_019235932.1"/>
</dbReference>
<dbReference type="Proteomes" id="UP000694864">
    <property type="component" value="Chromosome 14"/>
</dbReference>
<proteinExistence type="predicted"/>
<reference evidence="2 3" key="3">
    <citation type="submission" date="2025-05" db="UniProtKB">
        <authorList>
            <consortium name="RefSeq"/>
        </authorList>
    </citation>
    <scope>IDENTIFICATION</scope>
    <source>
        <tissue evidence="2 3">Leaf</tissue>
    </source>
</reference>
<evidence type="ECO:0000313" key="3">
    <source>
        <dbReference type="RefSeq" id="XP_019091478.1"/>
    </source>
</evidence>
<reference evidence="1" key="2">
    <citation type="journal article" date="2014" name="Nat. Commun.">
        <title>The emerging biofuel crop Camelina sativa retains a highly undifferentiated hexaploid genome structure.</title>
        <authorList>
            <person name="Kagale S."/>
            <person name="Koh C."/>
            <person name="Nixon J."/>
            <person name="Bollina V."/>
            <person name="Clarke W.E."/>
            <person name="Tuteja R."/>
            <person name="Spillane C."/>
            <person name="Robinson S.J."/>
            <person name="Links M.G."/>
            <person name="Clarke C."/>
            <person name="Higgins E.E."/>
            <person name="Huebert T."/>
            <person name="Sharpe A.G."/>
            <person name="Parkin I.A."/>
        </authorList>
    </citation>
    <scope>NUCLEOTIDE SEQUENCE [LARGE SCALE GENOMIC DNA]</scope>
    <source>
        <strain evidence="1">r\DH55</strain>
    </source>
</reference>
<evidence type="ECO:0000313" key="1">
    <source>
        <dbReference type="Proteomes" id="UP000694864"/>
    </source>
</evidence>
<protein>
    <submittedName>
        <fullName evidence="2 3">Uncharacterized protein LOC109128830</fullName>
    </submittedName>
</protein>
<keyword evidence="1" id="KW-1185">Reference proteome</keyword>
<gene>
    <name evidence="2 3" type="primary">LOC109128830</name>
</gene>
<name>A0ABM1QXJ0_CAMSA</name>
<reference evidence="1" key="1">
    <citation type="journal article" date="1997" name="Nucleic Acids Res.">
        <title>tRNAscan-SE: a program for improved detection of transfer RNA genes in genomic sequence.</title>
        <authorList>
            <person name="Lowe T.M."/>
            <person name="Eddy S.R."/>
        </authorList>
    </citation>
    <scope>NUCLEOTIDE SEQUENCE [LARGE SCALE GENOMIC DNA]</scope>
    <source>
        <strain evidence="1">r\DH55</strain>
    </source>
</reference>
<dbReference type="RefSeq" id="XP_019091478.1">
    <property type="nucleotide sequence ID" value="XM_019235933.1"/>
</dbReference>
<organism evidence="1 3">
    <name type="scientific">Camelina sativa</name>
    <name type="common">False flax</name>
    <name type="synonym">Myagrum sativum</name>
    <dbReference type="NCBI Taxonomy" id="90675"/>
    <lineage>
        <taxon>Eukaryota</taxon>
        <taxon>Viridiplantae</taxon>
        <taxon>Streptophyta</taxon>
        <taxon>Embryophyta</taxon>
        <taxon>Tracheophyta</taxon>
        <taxon>Spermatophyta</taxon>
        <taxon>Magnoliopsida</taxon>
        <taxon>eudicotyledons</taxon>
        <taxon>Gunneridae</taxon>
        <taxon>Pentapetalae</taxon>
        <taxon>rosids</taxon>
        <taxon>malvids</taxon>
        <taxon>Brassicales</taxon>
        <taxon>Brassicaceae</taxon>
        <taxon>Camelineae</taxon>
        <taxon>Camelina</taxon>
    </lineage>
</organism>
<dbReference type="GeneID" id="109128830"/>